<keyword evidence="2" id="KW-1185">Reference proteome</keyword>
<reference evidence="1 2" key="1">
    <citation type="submission" date="2024-05" db="EMBL/GenBank/DDBJ databases">
        <title>Genome sequencing and assembly of Indian major carp, Cirrhinus mrigala (Hamilton, 1822).</title>
        <authorList>
            <person name="Mohindra V."/>
            <person name="Chowdhury L.M."/>
            <person name="Lal K."/>
            <person name="Jena J.K."/>
        </authorList>
    </citation>
    <scope>NUCLEOTIDE SEQUENCE [LARGE SCALE GENOMIC DNA]</scope>
    <source>
        <strain evidence="1">CM1030</strain>
        <tissue evidence="1">Blood</tissue>
    </source>
</reference>
<protein>
    <submittedName>
        <fullName evidence="1">Uncharacterized protein</fullName>
    </submittedName>
</protein>
<dbReference type="EMBL" id="JAMKFB020000025">
    <property type="protein sequence ID" value="KAL0154870.1"/>
    <property type="molecule type" value="Genomic_DNA"/>
</dbReference>
<comment type="caution">
    <text evidence="1">The sequence shown here is derived from an EMBL/GenBank/DDBJ whole genome shotgun (WGS) entry which is preliminary data.</text>
</comment>
<dbReference type="Proteomes" id="UP001529510">
    <property type="component" value="Unassembled WGS sequence"/>
</dbReference>
<feature type="non-terminal residue" evidence="1">
    <location>
        <position position="1"/>
    </location>
</feature>
<gene>
    <name evidence="1" type="ORF">M9458_049133</name>
</gene>
<name>A0ABD0MZB3_CIRMR</name>
<dbReference type="AlphaFoldDB" id="A0ABD0MZB3"/>
<evidence type="ECO:0000313" key="2">
    <source>
        <dbReference type="Proteomes" id="UP001529510"/>
    </source>
</evidence>
<sequence>RIARAIYRTTKYLKSRPVYILVDRFLDSVQKNPHKAFIRFQDKTYSYAHTQIFMKEIHPCSCGYGWLWPRSGVPLLFSIITSDPNHCCTAVPAVGPMR</sequence>
<organism evidence="1 2">
    <name type="scientific">Cirrhinus mrigala</name>
    <name type="common">Mrigala</name>
    <dbReference type="NCBI Taxonomy" id="683832"/>
    <lineage>
        <taxon>Eukaryota</taxon>
        <taxon>Metazoa</taxon>
        <taxon>Chordata</taxon>
        <taxon>Craniata</taxon>
        <taxon>Vertebrata</taxon>
        <taxon>Euteleostomi</taxon>
        <taxon>Actinopterygii</taxon>
        <taxon>Neopterygii</taxon>
        <taxon>Teleostei</taxon>
        <taxon>Ostariophysi</taxon>
        <taxon>Cypriniformes</taxon>
        <taxon>Cyprinidae</taxon>
        <taxon>Labeoninae</taxon>
        <taxon>Labeonini</taxon>
        <taxon>Cirrhinus</taxon>
    </lineage>
</organism>
<proteinExistence type="predicted"/>
<accession>A0ABD0MZB3</accession>
<evidence type="ECO:0000313" key="1">
    <source>
        <dbReference type="EMBL" id="KAL0154870.1"/>
    </source>
</evidence>